<organism evidence="1 2">
    <name type="scientific">Romanomermis culicivorax</name>
    <name type="common">Nematode worm</name>
    <dbReference type="NCBI Taxonomy" id="13658"/>
    <lineage>
        <taxon>Eukaryota</taxon>
        <taxon>Metazoa</taxon>
        <taxon>Ecdysozoa</taxon>
        <taxon>Nematoda</taxon>
        <taxon>Enoplea</taxon>
        <taxon>Dorylaimia</taxon>
        <taxon>Mermithida</taxon>
        <taxon>Mermithoidea</taxon>
        <taxon>Mermithidae</taxon>
        <taxon>Romanomermis</taxon>
    </lineage>
</organism>
<protein>
    <submittedName>
        <fullName evidence="2">Uncharacterized protein</fullName>
    </submittedName>
</protein>
<sequence length="59" mass="6608">MTKLKRDLRPTNESDGVCCDDFKEICDNCDEEAMDGQSVLSDVTDKTCFLCEVSGKLKQ</sequence>
<evidence type="ECO:0000313" key="2">
    <source>
        <dbReference type="WBParaSite" id="nRc.2.0.1.t17071-RA"/>
    </source>
</evidence>
<dbReference type="AlphaFoldDB" id="A0A915ITC4"/>
<reference evidence="2" key="1">
    <citation type="submission" date="2022-11" db="UniProtKB">
        <authorList>
            <consortium name="WormBaseParasite"/>
        </authorList>
    </citation>
    <scope>IDENTIFICATION</scope>
</reference>
<evidence type="ECO:0000313" key="1">
    <source>
        <dbReference type="Proteomes" id="UP000887565"/>
    </source>
</evidence>
<dbReference type="WBParaSite" id="nRc.2.0.1.t17071-RA">
    <property type="protein sequence ID" value="nRc.2.0.1.t17071-RA"/>
    <property type="gene ID" value="nRc.2.0.1.g17071"/>
</dbReference>
<name>A0A915ITC4_ROMCU</name>
<dbReference type="Proteomes" id="UP000887565">
    <property type="component" value="Unplaced"/>
</dbReference>
<accession>A0A915ITC4</accession>
<proteinExistence type="predicted"/>
<keyword evidence="1" id="KW-1185">Reference proteome</keyword>